<dbReference type="GO" id="GO:0005096">
    <property type="term" value="F:GTPase activator activity"/>
    <property type="evidence" value="ECO:0007669"/>
    <property type="project" value="TreeGrafter"/>
</dbReference>
<dbReference type="PANTHER" id="PTHR45876:SF8">
    <property type="entry name" value="FI04035P"/>
    <property type="match status" value="1"/>
</dbReference>
<keyword evidence="6" id="KW-1185">Reference proteome</keyword>
<feature type="compositionally biased region" description="Low complexity" evidence="1">
    <location>
        <begin position="205"/>
        <end position="228"/>
    </location>
</feature>
<dbReference type="Gene3D" id="2.20.70.10">
    <property type="match status" value="1"/>
</dbReference>
<proteinExistence type="predicted"/>
<accession>A0A401GFV1</accession>
<reference evidence="5 6" key="1">
    <citation type="journal article" date="2018" name="Sci. Rep.">
        <title>Genome sequence of the cauliflower mushroom Sparassis crispa (Hanabiratake) and its association with beneficial usage.</title>
        <authorList>
            <person name="Kiyama R."/>
            <person name="Furutani Y."/>
            <person name="Kawaguchi K."/>
            <person name="Nakanishi T."/>
        </authorList>
    </citation>
    <scope>NUCLEOTIDE SEQUENCE [LARGE SCALE GENOMIC DNA]</scope>
</reference>
<feature type="domain" description="Rho-GAP" evidence="3">
    <location>
        <begin position="757"/>
        <end position="946"/>
    </location>
</feature>
<dbReference type="Proteomes" id="UP000287166">
    <property type="component" value="Unassembled WGS sequence"/>
</dbReference>
<dbReference type="PANTHER" id="PTHR45876">
    <property type="entry name" value="FI04035P"/>
    <property type="match status" value="1"/>
</dbReference>
<evidence type="ECO:0000256" key="1">
    <source>
        <dbReference type="SAM" id="MobiDB-lite"/>
    </source>
</evidence>
<dbReference type="Gene3D" id="1.25.40.530">
    <property type="entry name" value="MyTH4 domain"/>
    <property type="match status" value="1"/>
</dbReference>
<protein>
    <recommendedName>
        <fullName evidence="7">Rho GTPase-activating protein</fullName>
    </recommendedName>
</protein>
<evidence type="ECO:0008006" key="7">
    <source>
        <dbReference type="Google" id="ProtNLM"/>
    </source>
</evidence>
<dbReference type="PROSITE" id="PS51016">
    <property type="entry name" value="MYTH4"/>
    <property type="match status" value="1"/>
</dbReference>
<dbReference type="Pfam" id="PF00784">
    <property type="entry name" value="MyTH4"/>
    <property type="match status" value="1"/>
</dbReference>
<dbReference type="GO" id="GO:0005737">
    <property type="term" value="C:cytoplasm"/>
    <property type="evidence" value="ECO:0007669"/>
    <property type="project" value="TreeGrafter"/>
</dbReference>
<dbReference type="InParanoid" id="A0A401GFV1"/>
<dbReference type="Pfam" id="PF00620">
    <property type="entry name" value="RhoGAP"/>
    <property type="match status" value="1"/>
</dbReference>
<organism evidence="5 6">
    <name type="scientific">Sparassis crispa</name>
    <dbReference type="NCBI Taxonomy" id="139825"/>
    <lineage>
        <taxon>Eukaryota</taxon>
        <taxon>Fungi</taxon>
        <taxon>Dikarya</taxon>
        <taxon>Basidiomycota</taxon>
        <taxon>Agaricomycotina</taxon>
        <taxon>Agaricomycetes</taxon>
        <taxon>Polyporales</taxon>
        <taxon>Sparassidaceae</taxon>
        <taxon>Sparassis</taxon>
    </lineage>
</organism>
<dbReference type="Gene3D" id="1.10.555.10">
    <property type="entry name" value="Rho GTPase activation protein"/>
    <property type="match status" value="1"/>
</dbReference>
<gene>
    <name evidence="5" type="ORF">SCP_0307820</name>
</gene>
<evidence type="ECO:0000259" key="2">
    <source>
        <dbReference type="PROSITE" id="PS50020"/>
    </source>
</evidence>
<evidence type="ECO:0000259" key="4">
    <source>
        <dbReference type="PROSITE" id="PS51016"/>
    </source>
</evidence>
<dbReference type="EMBL" id="BFAD01000003">
    <property type="protein sequence ID" value="GBE81058.1"/>
    <property type="molecule type" value="Genomic_DNA"/>
</dbReference>
<dbReference type="GO" id="GO:0005856">
    <property type="term" value="C:cytoskeleton"/>
    <property type="evidence" value="ECO:0007669"/>
    <property type="project" value="InterPro"/>
</dbReference>
<sequence length="978" mass="107373">MSASIIPDQSVPPTPVTPNGTQNPSEAQLPSNTDNGATNPNPELNSDMPPPPEVHLNGMPASTSHTANGGASVGWGSNFWVTLVDPQTQVSFFACPATGEVSWDPPVGNFLLPPNPEGEWWEMIDETSGLPYYYQTKTGETVWERPQAFVIPLTTLQNTALGRRLSIRQSTYLAANSSPSTPSTTPERLPYRRSHSYTNDKDLSRQSQSPRRRSQSSTRRSPPGTPTQLSSPGSLKKQQAVRRTSSNESHLPSPNASGGPLAYPRGHSLAPIPGSPYATDVSPPPSPSSRRSKPSTPVRERAPYRQDRRSKRDGEKDSPPRMMTAAAADSLGGSRSKSSSYLSYHAPQPQSLSAALEMITLSNSNSQSSNYSEIQPLHAYSDSGHIEPSSSSSSHTDRPHVRISTDPGVNGSLRPGHIRGHDSPPATPLRMKGKSREKGSVPPSPRRPVPSIPQSSAKGTKTVSGAVQLRGKDISGPVVNREAAMNLSPMPDPTTGQPIPVECNPKLTRPSTSSLNTGKYPILPFDLASDIQQFSESQFARQYFSTHRTGFIFRRKVPVEQMMSWQKTPLSSPLLLLNRALHKNAIKIFKVIQHIMGDRERDRPLGVRVASDNLASLVKPINGSTTSLVVGPSSALLEEERWLLGEGLLHGELRDEIYCQVMKQLNGNSNTESVFKGWQLLCVLLVTFPPSKNFETSLRSYMQQATTQQEGRVDVMAKYCIRRLAHISSKGPRGKPPSVAEIETASDAAFHPSIFGESLDAIFRLQERNYPHMQVPIILPFLADGILALGGTKSEGIFRIPGDGDAVSELKLRIEKGYYSLEDVDDPHVLASLLKLWLRELCDPLIPDELYNDCITHSKEPDTCVQIVHRLPTINRRVILFVVSFLQLFLEEKVHTVTKMTAPNLALVMAPNLLRCNSDSMAVVFTNAQYEQTFVYNLLLHLKCHEVDPEYAPTHGQGAIPAASPIPRTSKSRRRTNR</sequence>
<dbReference type="GeneID" id="38777975"/>
<dbReference type="InterPro" id="IPR038185">
    <property type="entry name" value="MyTH4_dom_sf"/>
</dbReference>
<dbReference type="SUPFAM" id="SSF48350">
    <property type="entry name" value="GTPase activation domain, GAP"/>
    <property type="match status" value="1"/>
</dbReference>
<feature type="compositionally biased region" description="Polar residues" evidence="1">
    <location>
        <begin position="17"/>
        <end position="44"/>
    </location>
</feature>
<feature type="domain" description="WW" evidence="2">
    <location>
        <begin position="115"/>
        <end position="148"/>
    </location>
</feature>
<dbReference type="InterPro" id="IPR001202">
    <property type="entry name" value="WW_dom"/>
</dbReference>
<feature type="region of interest" description="Disordered" evidence="1">
    <location>
        <begin position="955"/>
        <end position="978"/>
    </location>
</feature>
<dbReference type="InterPro" id="IPR036020">
    <property type="entry name" value="WW_dom_sf"/>
</dbReference>
<dbReference type="SMART" id="SM00456">
    <property type="entry name" value="WW"/>
    <property type="match status" value="1"/>
</dbReference>
<feature type="compositionally biased region" description="Low complexity" evidence="1">
    <location>
        <begin position="177"/>
        <end position="186"/>
    </location>
</feature>
<dbReference type="Pfam" id="PF00397">
    <property type="entry name" value="WW"/>
    <property type="match status" value="1"/>
</dbReference>
<feature type="compositionally biased region" description="Polar residues" evidence="1">
    <location>
        <begin position="229"/>
        <end position="256"/>
    </location>
</feature>
<feature type="region of interest" description="Disordered" evidence="1">
    <location>
        <begin position="381"/>
        <end position="465"/>
    </location>
</feature>
<dbReference type="InterPro" id="IPR008936">
    <property type="entry name" value="Rho_GTPase_activation_prot"/>
</dbReference>
<dbReference type="AlphaFoldDB" id="A0A401GFV1"/>
<evidence type="ECO:0000313" key="5">
    <source>
        <dbReference type="EMBL" id="GBE81058.1"/>
    </source>
</evidence>
<dbReference type="FunFam" id="1.10.555.10:FF:000045">
    <property type="entry name" value="RhoGAP domain containing protein"/>
    <property type="match status" value="1"/>
</dbReference>
<feature type="compositionally biased region" description="Polar residues" evidence="1">
    <location>
        <begin position="60"/>
        <end position="69"/>
    </location>
</feature>
<dbReference type="InterPro" id="IPR000198">
    <property type="entry name" value="RhoGAP_dom"/>
</dbReference>
<feature type="compositionally biased region" description="Pro residues" evidence="1">
    <location>
        <begin position="442"/>
        <end position="451"/>
    </location>
</feature>
<feature type="region of interest" description="Disordered" evidence="1">
    <location>
        <begin position="1"/>
        <end position="69"/>
    </location>
</feature>
<feature type="region of interest" description="Disordered" evidence="1">
    <location>
        <begin position="173"/>
        <end position="322"/>
    </location>
</feature>
<comment type="caution">
    <text evidence="5">The sequence shown here is derived from an EMBL/GenBank/DDBJ whole genome shotgun (WGS) entry which is preliminary data.</text>
</comment>
<dbReference type="GO" id="GO:0007165">
    <property type="term" value="P:signal transduction"/>
    <property type="evidence" value="ECO:0007669"/>
    <property type="project" value="InterPro"/>
</dbReference>
<dbReference type="PROSITE" id="PS50238">
    <property type="entry name" value="RHOGAP"/>
    <property type="match status" value="1"/>
</dbReference>
<dbReference type="SUPFAM" id="SSF51045">
    <property type="entry name" value="WW domain"/>
    <property type="match status" value="1"/>
</dbReference>
<evidence type="ECO:0000259" key="3">
    <source>
        <dbReference type="PROSITE" id="PS50238"/>
    </source>
</evidence>
<dbReference type="CDD" id="cd00201">
    <property type="entry name" value="WW"/>
    <property type="match status" value="1"/>
</dbReference>
<dbReference type="InterPro" id="IPR000857">
    <property type="entry name" value="MyTH4_dom"/>
</dbReference>
<feature type="compositionally biased region" description="Basic and acidic residues" evidence="1">
    <location>
        <begin position="298"/>
        <end position="319"/>
    </location>
</feature>
<dbReference type="PROSITE" id="PS50020">
    <property type="entry name" value="WW_DOMAIN_2"/>
    <property type="match status" value="1"/>
</dbReference>
<evidence type="ECO:0000313" key="6">
    <source>
        <dbReference type="Proteomes" id="UP000287166"/>
    </source>
</evidence>
<dbReference type="OrthoDB" id="437889at2759"/>
<dbReference type="RefSeq" id="XP_027611971.1">
    <property type="nucleotide sequence ID" value="XM_027756170.1"/>
</dbReference>
<dbReference type="SMART" id="SM00324">
    <property type="entry name" value="RhoGAP"/>
    <property type="match status" value="1"/>
</dbReference>
<dbReference type="SMART" id="SM00139">
    <property type="entry name" value="MyTH4"/>
    <property type="match status" value="1"/>
</dbReference>
<feature type="domain" description="MyTH4" evidence="4">
    <location>
        <begin position="565"/>
        <end position="746"/>
    </location>
</feature>
<dbReference type="STRING" id="139825.A0A401GFV1"/>
<name>A0A401GFV1_9APHY</name>